<sequence length="307" mass="35425">MNKQTLTVGIAAYNEEKNIDHLLKSILRQRQEIFSLEQIIVACDGCTDNTVSIVQKFVKKYNFIKLLNESERIGKSLALNKIYTLASSDFLLTFDADVLLDRNIEIELMVKVINNHPQVDLVGGRFIPIEQKNIMGNFSLISYLSFEDAFLRLNNGNNIFALVGLASLMRKKLYKKFLYPKGTISDQNYLYVMATKNNPHGFTLARRTRIYLRTVSTFNDWRILGARSVIADKENIAYFFGDEILEKYSMPKNIYFISLIKWFLKSPFYSAGSLVMNIFIRLFPYKKNIVKNGMWKLAVSSKEAIEI</sequence>
<dbReference type="EMBL" id="MGAL01000047">
    <property type="protein sequence ID" value="OGK45837.1"/>
    <property type="molecule type" value="Genomic_DNA"/>
</dbReference>
<evidence type="ECO:0000256" key="1">
    <source>
        <dbReference type="ARBA" id="ARBA00006739"/>
    </source>
</evidence>
<dbReference type="GO" id="GO:0016757">
    <property type="term" value="F:glycosyltransferase activity"/>
    <property type="evidence" value="ECO:0007669"/>
    <property type="project" value="UniProtKB-KW"/>
</dbReference>
<evidence type="ECO:0000259" key="4">
    <source>
        <dbReference type="Pfam" id="PF00535"/>
    </source>
</evidence>
<comment type="similarity">
    <text evidence="1">Belongs to the glycosyltransferase 2 family.</text>
</comment>
<keyword evidence="3" id="KW-0808">Transferase</keyword>
<feature type="domain" description="Glycosyltransferase 2-like" evidence="4">
    <location>
        <begin position="7"/>
        <end position="176"/>
    </location>
</feature>
<gene>
    <name evidence="5" type="ORF">A3A93_00865</name>
</gene>
<dbReference type="STRING" id="1802061.A3A93_00865"/>
<dbReference type="SUPFAM" id="SSF53448">
    <property type="entry name" value="Nucleotide-diphospho-sugar transferases"/>
    <property type="match status" value="1"/>
</dbReference>
<comment type="caution">
    <text evidence="5">The sequence shown here is derived from an EMBL/GenBank/DDBJ whole genome shotgun (WGS) entry which is preliminary data.</text>
</comment>
<name>A0A1F7IR43_9BACT</name>
<organism evidence="5 6">
    <name type="scientific">Candidatus Roizmanbacteria bacterium RIFCSPLOWO2_01_FULL_38_12</name>
    <dbReference type="NCBI Taxonomy" id="1802061"/>
    <lineage>
        <taxon>Bacteria</taxon>
        <taxon>Candidatus Roizmaniibacteriota</taxon>
    </lineage>
</organism>
<reference evidence="5 6" key="1">
    <citation type="journal article" date="2016" name="Nat. Commun.">
        <title>Thousands of microbial genomes shed light on interconnected biogeochemical processes in an aquifer system.</title>
        <authorList>
            <person name="Anantharaman K."/>
            <person name="Brown C.T."/>
            <person name="Hug L.A."/>
            <person name="Sharon I."/>
            <person name="Castelle C.J."/>
            <person name="Probst A.J."/>
            <person name="Thomas B.C."/>
            <person name="Singh A."/>
            <person name="Wilkins M.J."/>
            <person name="Karaoz U."/>
            <person name="Brodie E.L."/>
            <person name="Williams K.H."/>
            <person name="Hubbard S.S."/>
            <person name="Banfield J.F."/>
        </authorList>
    </citation>
    <scope>NUCLEOTIDE SEQUENCE [LARGE SCALE GENOMIC DNA]</scope>
</reference>
<dbReference type="InterPro" id="IPR029044">
    <property type="entry name" value="Nucleotide-diphossugar_trans"/>
</dbReference>
<dbReference type="AlphaFoldDB" id="A0A1F7IR43"/>
<dbReference type="Gene3D" id="3.90.550.10">
    <property type="entry name" value="Spore Coat Polysaccharide Biosynthesis Protein SpsA, Chain A"/>
    <property type="match status" value="1"/>
</dbReference>
<dbReference type="CDD" id="cd06423">
    <property type="entry name" value="CESA_like"/>
    <property type="match status" value="1"/>
</dbReference>
<dbReference type="Pfam" id="PF00535">
    <property type="entry name" value="Glycos_transf_2"/>
    <property type="match status" value="1"/>
</dbReference>
<accession>A0A1F7IR43</accession>
<evidence type="ECO:0000256" key="2">
    <source>
        <dbReference type="ARBA" id="ARBA00022676"/>
    </source>
</evidence>
<evidence type="ECO:0000256" key="3">
    <source>
        <dbReference type="ARBA" id="ARBA00022679"/>
    </source>
</evidence>
<keyword evidence="2" id="KW-0328">Glycosyltransferase</keyword>
<dbReference type="Proteomes" id="UP000177141">
    <property type="component" value="Unassembled WGS sequence"/>
</dbReference>
<dbReference type="InterPro" id="IPR001173">
    <property type="entry name" value="Glyco_trans_2-like"/>
</dbReference>
<dbReference type="PANTHER" id="PTHR43630:SF1">
    <property type="entry name" value="POLY-BETA-1,6-N-ACETYL-D-GLUCOSAMINE SYNTHASE"/>
    <property type="match status" value="1"/>
</dbReference>
<evidence type="ECO:0000313" key="6">
    <source>
        <dbReference type="Proteomes" id="UP000177141"/>
    </source>
</evidence>
<proteinExistence type="inferred from homology"/>
<dbReference type="PANTHER" id="PTHR43630">
    <property type="entry name" value="POLY-BETA-1,6-N-ACETYL-D-GLUCOSAMINE SYNTHASE"/>
    <property type="match status" value="1"/>
</dbReference>
<evidence type="ECO:0000313" key="5">
    <source>
        <dbReference type="EMBL" id="OGK45837.1"/>
    </source>
</evidence>
<protein>
    <recommendedName>
        <fullName evidence="4">Glycosyltransferase 2-like domain-containing protein</fullName>
    </recommendedName>
</protein>